<comment type="caution">
    <text evidence="2">The sequence shown here is derived from an EMBL/GenBank/DDBJ whole genome shotgun (WGS) entry which is preliminary data.</text>
</comment>
<proteinExistence type="predicted"/>
<dbReference type="InterPro" id="IPR036390">
    <property type="entry name" value="WH_DNA-bd_sf"/>
</dbReference>
<evidence type="ECO:0000313" key="3">
    <source>
        <dbReference type="Proteomes" id="UP000291981"/>
    </source>
</evidence>
<feature type="domain" description="HTH marR-type" evidence="1">
    <location>
        <begin position="32"/>
        <end position="126"/>
    </location>
</feature>
<dbReference type="GO" id="GO:0003700">
    <property type="term" value="F:DNA-binding transcription factor activity"/>
    <property type="evidence" value="ECO:0007669"/>
    <property type="project" value="InterPro"/>
</dbReference>
<dbReference type="Pfam" id="PF12802">
    <property type="entry name" value="MarR_2"/>
    <property type="match status" value="1"/>
</dbReference>
<dbReference type="OrthoDB" id="1444917at2"/>
<dbReference type="Proteomes" id="UP000291981">
    <property type="component" value="Unassembled WGS sequence"/>
</dbReference>
<dbReference type="SMART" id="SM00347">
    <property type="entry name" value="HTH_MARR"/>
    <property type="match status" value="1"/>
</dbReference>
<dbReference type="RefSeq" id="WP_130614965.1">
    <property type="nucleotide sequence ID" value="NZ_SGIU01000002.1"/>
</dbReference>
<dbReference type="AlphaFoldDB" id="A0A4Q8QBR0"/>
<dbReference type="SUPFAM" id="SSF46785">
    <property type="entry name" value="Winged helix' DNA-binding domain"/>
    <property type="match status" value="1"/>
</dbReference>
<organism evidence="2 3">
    <name type="scientific">Flagellimonas allohymeniacidonis</name>
    <dbReference type="NCBI Taxonomy" id="2517819"/>
    <lineage>
        <taxon>Bacteria</taxon>
        <taxon>Pseudomonadati</taxon>
        <taxon>Bacteroidota</taxon>
        <taxon>Flavobacteriia</taxon>
        <taxon>Flavobacteriales</taxon>
        <taxon>Flavobacteriaceae</taxon>
        <taxon>Flagellimonas</taxon>
    </lineage>
</organism>
<dbReference type="EMBL" id="SGIU01000002">
    <property type="protein sequence ID" value="TAI47812.1"/>
    <property type="molecule type" value="Genomic_DNA"/>
</dbReference>
<reference evidence="2 3" key="1">
    <citation type="submission" date="2019-02" db="EMBL/GenBank/DDBJ databases">
        <title>Draft genome sequence of Muricauda sp. 176CP4-71.</title>
        <authorList>
            <person name="Park J.-S."/>
        </authorList>
    </citation>
    <scope>NUCLEOTIDE SEQUENCE [LARGE SCALE GENOMIC DNA]</scope>
    <source>
        <strain evidence="2 3">176CP4-71</strain>
    </source>
</reference>
<keyword evidence="3" id="KW-1185">Reference proteome</keyword>
<protein>
    <submittedName>
        <fullName evidence="2">MarR family transcriptional regulator</fullName>
    </submittedName>
</protein>
<sequence length="139" mass="15911">MNSIEHKHFNPSLCISNKVRQVNRVIANIYRKYLSPFQITDSQLTILFVLTKKGKLPQKDICRGLHLEKSSLNRNLNRLVARGLISKVDFPFVQMTDAGIELVNAIIPEWEKALKETEELLNQDGVLAVDLLTQKIQRS</sequence>
<dbReference type="InterPro" id="IPR036388">
    <property type="entry name" value="WH-like_DNA-bd_sf"/>
</dbReference>
<dbReference type="Gene3D" id="1.10.10.10">
    <property type="entry name" value="Winged helix-like DNA-binding domain superfamily/Winged helix DNA-binding domain"/>
    <property type="match status" value="1"/>
</dbReference>
<name>A0A4Q8QBR0_9FLAO</name>
<evidence type="ECO:0000259" key="1">
    <source>
        <dbReference type="SMART" id="SM00347"/>
    </source>
</evidence>
<accession>A0A4Q8QBR0</accession>
<dbReference type="InterPro" id="IPR000835">
    <property type="entry name" value="HTH_MarR-typ"/>
</dbReference>
<gene>
    <name evidence="2" type="ORF">EW142_14245</name>
</gene>
<evidence type="ECO:0000313" key="2">
    <source>
        <dbReference type="EMBL" id="TAI47812.1"/>
    </source>
</evidence>